<feature type="compositionally biased region" description="Low complexity" evidence="1">
    <location>
        <begin position="112"/>
        <end position="121"/>
    </location>
</feature>
<feature type="region of interest" description="Disordered" evidence="1">
    <location>
        <begin position="1"/>
        <end position="77"/>
    </location>
</feature>
<organism evidence="2 3">
    <name type="scientific">Scophthalmus maximus</name>
    <name type="common">Turbot</name>
    <name type="synonym">Psetta maxima</name>
    <dbReference type="NCBI Taxonomy" id="52904"/>
    <lineage>
        <taxon>Eukaryota</taxon>
        <taxon>Metazoa</taxon>
        <taxon>Chordata</taxon>
        <taxon>Craniata</taxon>
        <taxon>Vertebrata</taxon>
        <taxon>Euteleostomi</taxon>
        <taxon>Actinopterygii</taxon>
        <taxon>Neopterygii</taxon>
        <taxon>Teleostei</taxon>
        <taxon>Neoteleostei</taxon>
        <taxon>Acanthomorphata</taxon>
        <taxon>Carangaria</taxon>
        <taxon>Pleuronectiformes</taxon>
        <taxon>Pleuronectoidei</taxon>
        <taxon>Scophthalmidae</taxon>
        <taxon>Scophthalmus</taxon>
    </lineage>
</organism>
<accession>A0A6A4SJF8</accession>
<dbReference type="EMBL" id="VEVO01000014">
    <property type="protein sequence ID" value="KAF0031114.1"/>
    <property type="molecule type" value="Genomic_DNA"/>
</dbReference>
<gene>
    <name evidence="2" type="ORF">F2P81_015669</name>
</gene>
<comment type="caution">
    <text evidence="2">The sequence shown here is derived from an EMBL/GenBank/DDBJ whole genome shotgun (WGS) entry which is preliminary data.</text>
</comment>
<dbReference type="Proteomes" id="UP000438429">
    <property type="component" value="Unassembled WGS sequence"/>
</dbReference>
<dbReference type="AlphaFoldDB" id="A0A6A4SJF8"/>
<evidence type="ECO:0000256" key="1">
    <source>
        <dbReference type="SAM" id="MobiDB-lite"/>
    </source>
</evidence>
<evidence type="ECO:0000313" key="3">
    <source>
        <dbReference type="Proteomes" id="UP000438429"/>
    </source>
</evidence>
<proteinExistence type="predicted"/>
<protein>
    <submittedName>
        <fullName evidence="2">Uncharacterized protein</fullName>
    </submittedName>
</protein>
<evidence type="ECO:0000313" key="2">
    <source>
        <dbReference type="EMBL" id="KAF0031114.1"/>
    </source>
</evidence>
<feature type="compositionally biased region" description="Basic and acidic residues" evidence="1">
    <location>
        <begin position="43"/>
        <end position="54"/>
    </location>
</feature>
<sequence>MHEGLFQFAPEEGEVGVEGGKTRSVRFHRHTSQVEVIKVKQKQKVDEKKKKGELTSDAQQRHGRARPSPRHTDRLVKAGDSPCGFLGGFFTSRRPLNPARCLQVVLWRWTRPESGSSSSPGGNPPPPPRHR</sequence>
<reference evidence="2 3" key="1">
    <citation type="submission" date="2019-06" db="EMBL/GenBank/DDBJ databases">
        <title>Draft genomes of female and male turbot (Scophthalmus maximus).</title>
        <authorList>
            <person name="Xu H."/>
            <person name="Xu X.-W."/>
            <person name="Shao C."/>
            <person name="Chen S."/>
        </authorList>
    </citation>
    <scope>NUCLEOTIDE SEQUENCE [LARGE SCALE GENOMIC DNA]</scope>
    <source>
        <strain evidence="2">Ysfricsl-2016a</strain>
        <tissue evidence="2">Blood</tissue>
    </source>
</reference>
<name>A0A6A4SJF8_SCOMX</name>
<feature type="region of interest" description="Disordered" evidence="1">
    <location>
        <begin position="111"/>
        <end position="131"/>
    </location>
</feature>
<feature type="compositionally biased region" description="Pro residues" evidence="1">
    <location>
        <begin position="122"/>
        <end position="131"/>
    </location>
</feature>